<evidence type="ECO:0000313" key="1">
    <source>
        <dbReference type="EMBL" id="KAJ8619464.1"/>
    </source>
</evidence>
<dbReference type="EMBL" id="CM056817">
    <property type="protein sequence ID" value="KAJ8619464.1"/>
    <property type="molecule type" value="Genomic_DNA"/>
</dbReference>
<comment type="caution">
    <text evidence="1">The sequence shown here is derived from an EMBL/GenBank/DDBJ whole genome shotgun (WGS) entry which is preliminary data.</text>
</comment>
<proteinExistence type="predicted"/>
<gene>
    <name evidence="1" type="ORF">MRB53_027993</name>
</gene>
<sequence>MATAERKPIRTEILQKAEVLAISSHSLISWRGLLQPARRIHSLTGLHHWVLHCQFWDITGAEFLQKNPESSLITMIHHCEGKSLPHGIHLSSQLSLPKRKKP</sequence>
<keyword evidence="2" id="KW-1185">Reference proteome</keyword>
<evidence type="ECO:0000313" key="2">
    <source>
        <dbReference type="Proteomes" id="UP001234297"/>
    </source>
</evidence>
<reference evidence="1 2" key="1">
    <citation type="journal article" date="2022" name="Hortic Res">
        <title>A haplotype resolved chromosomal level avocado genome allows analysis of novel avocado genes.</title>
        <authorList>
            <person name="Nath O."/>
            <person name="Fletcher S.J."/>
            <person name="Hayward A."/>
            <person name="Shaw L.M."/>
            <person name="Masouleh A.K."/>
            <person name="Furtado A."/>
            <person name="Henry R.J."/>
            <person name="Mitter N."/>
        </authorList>
    </citation>
    <scope>NUCLEOTIDE SEQUENCE [LARGE SCALE GENOMIC DNA]</scope>
    <source>
        <strain evidence="2">cv. Hass</strain>
    </source>
</reference>
<name>A0ACC2KEA8_PERAE</name>
<protein>
    <submittedName>
        <fullName evidence="1">Uncharacterized protein</fullName>
    </submittedName>
</protein>
<dbReference type="Proteomes" id="UP001234297">
    <property type="component" value="Chromosome 9"/>
</dbReference>
<accession>A0ACC2KEA8</accession>
<organism evidence="1 2">
    <name type="scientific">Persea americana</name>
    <name type="common">Avocado</name>
    <dbReference type="NCBI Taxonomy" id="3435"/>
    <lineage>
        <taxon>Eukaryota</taxon>
        <taxon>Viridiplantae</taxon>
        <taxon>Streptophyta</taxon>
        <taxon>Embryophyta</taxon>
        <taxon>Tracheophyta</taxon>
        <taxon>Spermatophyta</taxon>
        <taxon>Magnoliopsida</taxon>
        <taxon>Magnoliidae</taxon>
        <taxon>Laurales</taxon>
        <taxon>Lauraceae</taxon>
        <taxon>Persea</taxon>
    </lineage>
</organism>